<dbReference type="NCBIfam" id="NF003727">
    <property type="entry name" value="PRK05330.1"/>
    <property type="match status" value="1"/>
</dbReference>
<evidence type="ECO:0000313" key="8">
    <source>
        <dbReference type="EMBL" id="KAB2934784.1"/>
    </source>
</evidence>
<comment type="pathway">
    <text evidence="1">Porphyrin-containing compound metabolism; protoporphyrin-IX biosynthesis; protoporphyrinogen-IX from coproporphyrinogen-III (O2 route): step 1/1.</text>
</comment>
<evidence type="ECO:0000256" key="3">
    <source>
        <dbReference type="ARBA" id="ARBA00011738"/>
    </source>
</evidence>
<evidence type="ECO:0000256" key="1">
    <source>
        <dbReference type="ARBA" id="ARBA00005168"/>
    </source>
</evidence>
<reference evidence="8 9" key="1">
    <citation type="submission" date="2019-10" db="EMBL/GenBank/DDBJ databases">
        <title>Extracellular Electron Transfer in a Candidatus Methanoperedens spp. Enrichment Culture.</title>
        <authorList>
            <person name="Berger S."/>
            <person name="Rangel Shaw D."/>
            <person name="Berben T."/>
            <person name="In 'T Zandt M."/>
            <person name="Frank J."/>
            <person name="Reimann J."/>
            <person name="Jetten M.S.M."/>
            <person name="Welte C.U."/>
        </authorList>
    </citation>
    <scope>NUCLEOTIDE SEQUENCE [LARGE SCALE GENOMIC DNA]</scope>
    <source>
        <strain evidence="8">SB12</strain>
    </source>
</reference>
<dbReference type="Proteomes" id="UP000460298">
    <property type="component" value="Unassembled WGS sequence"/>
</dbReference>
<dbReference type="PIRSF" id="PIRSF000166">
    <property type="entry name" value="Coproporphyri_ox"/>
    <property type="match status" value="1"/>
</dbReference>
<comment type="similarity">
    <text evidence="2">Belongs to the aerobic coproporphyrinogen-III oxidase family.</text>
</comment>
<dbReference type="PANTHER" id="PTHR10755:SF0">
    <property type="entry name" value="OXYGEN-DEPENDENT COPROPORPHYRINOGEN-III OXIDASE, MITOCHONDRIAL"/>
    <property type="match status" value="1"/>
</dbReference>
<dbReference type="EC" id="1.3.3.3" evidence="4"/>
<gene>
    <name evidence="8" type="primary">hemF</name>
    <name evidence="8" type="ORF">F9K24_03130</name>
</gene>
<dbReference type="AlphaFoldDB" id="A0A833H4X4"/>
<dbReference type="InterPro" id="IPR036406">
    <property type="entry name" value="Coprogen_oxidase_aer_sf"/>
</dbReference>
<proteinExistence type="inferred from homology"/>
<evidence type="ECO:0000313" key="9">
    <source>
        <dbReference type="Proteomes" id="UP000460298"/>
    </source>
</evidence>
<evidence type="ECO:0000256" key="6">
    <source>
        <dbReference type="ARBA" id="ARBA00023133"/>
    </source>
</evidence>
<dbReference type="GO" id="GO:0006782">
    <property type="term" value="P:protoporphyrinogen IX biosynthetic process"/>
    <property type="evidence" value="ECO:0007669"/>
    <property type="project" value="TreeGrafter"/>
</dbReference>
<evidence type="ECO:0000256" key="5">
    <source>
        <dbReference type="ARBA" id="ARBA00023002"/>
    </source>
</evidence>
<dbReference type="Gene3D" id="3.40.1500.10">
    <property type="entry name" value="Coproporphyrinogen III oxidase, aerobic"/>
    <property type="match status" value="1"/>
</dbReference>
<dbReference type="PRINTS" id="PR00073">
    <property type="entry name" value="COPRGNOXDASE"/>
</dbReference>
<accession>A0A833H4X4</accession>
<dbReference type="EMBL" id="WBUI01000002">
    <property type="protein sequence ID" value="KAB2934784.1"/>
    <property type="molecule type" value="Genomic_DNA"/>
</dbReference>
<dbReference type="Pfam" id="PF01218">
    <property type="entry name" value="Coprogen_oxidas"/>
    <property type="match status" value="1"/>
</dbReference>
<organism evidence="8 9">
    <name type="scientific">Leptonema illini</name>
    <dbReference type="NCBI Taxonomy" id="183"/>
    <lineage>
        <taxon>Bacteria</taxon>
        <taxon>Pseudomonadati</taxon>
        <taxon>Spirochaetota</taxon>
        <taxon>Spirochaetia</taxon>
        <taxon>Leptospirales</taxon>
        <taxon>Leptospiraceae</taxon>
        <taxon>Leptonema</taxon>
    </lineage>
</organism>
<dbReference type="PANTHER" id="PTHR10755">
    <property type="entry name" value="COPROPORPHYRINOGEN III OXIDASE, MITOCHONDRIAL"/>
    <property type="match status" value="1"/>
</dbReference>
<keyword evidence="5 8" id="KW-0560">Oxidoreductase</keyword>
<sequence length="325" mass="37546">MEKRKVFESAVRICHDMQDRITTALEELEMNNASSGRASIFKEDLWDHGDTTSTILTGGGGRSRAIENGRIFEKGGVNVSDVSGRFSEEMARAQPGESSRFRATGISLVLHPKNPHAPTVHANFRVIKRITEQGDIDRMWFGGGADLTPHLFYEDDARHFHKAWSDLCQRHREIADYKKMKQDCDAYFFLPHRAEARGIGGIFYDYQEENADQWLAFMKEAGEAFLESYVPIIKRRSDMPFTEAEREFQLYRRGRYVEFNLIHDRGTLFGLRTGGRIESILMSLPSPVHWRYNYHPENDLSLPEALRRQIAELYSALKEPRNWIP</sequence>
<dbReference type="GO" id="GO:0005737">
    <property type="term" value="C:cytoplasm"/>
    <property type="evidence" value="ECO:0007669"/>
    <property type="project" value="TreeGrafter"/>
</dbReference>
<keyword evidence="6" id="KW-0350">Heme biosynthesis</keyword>
<evidence type="ECO:0000256" key="2">
    <source>
        <dbReference type="ARBA" id="ARBA00010644"/>
    </source>
</evidence>
<evidence type="ECO:0000256" key="4">
    <source>
        <dbReference type="ARBA" id="ARBA00012869"/>
    </source>
</evidence>
<dbReference type="SUPFAM" id="SSF102886">
    <property type="entry name" value="Coproporphyrinogen III oxidase"/>
    <property type="match status" value="1"/>
</dbReference>
<comment type="caution">
    <text evidence="8">The sequence shown here is derived from an EMBL/GenBank/DDBJ whole genome shotgun (WGS) entry which is preliminary data.</text>
</comment>
<dbReference type="GO" id="GO:0004109">
    <property type="term" value="F:coproporphyrinogen oxidase activity"/>
    <property type="evidence" value="ECO:0007669"/>
    <property type="project" value="UniProtKB-EC"/>
</dbReference>
<protein>
    <recommendedName>
        <fullName evidence="4">coproporphyrinogen oxidase</fullName>
        <ecNumber evidence="4">1.3.3.3</ecNumber>
    </recommendedName>
</protein>
<keyword evidence="7" id="KW-0627">Porphyrin biosynthesis</keyword>
<evidence type="ECO:0000256" key="7">
    <source>
        <dbReference type="ARBA" id="ARBA00023244"/>
    </source>
</evidence>
<name>A0A833H4X4_9LEPT</name>
<dbReference type="InterPro" id="IPR001260">
    <property type="entry name" value="Coprogen_oxidase_aer"/>
</dbReference>
<comment type="subunit">
    <text evidence="3">Homodimer.</text>
</comment>